<evidence type="ECO:0000313" key="4">
    <source>
        <dbReference type="Proteomes" id="UP000217083"/>
    </source>
</evidence>
<comment type="caution">
    <text evidence="3">The sequence shown here is derived from an EMBL/GenBank/DDBJ whole genome shotgun (WGS) entry which is preliminary data.</text>
</comment>
<name>A0A263BPX7_9BACI</name>
<keyword evidence="1" id="KW-1133">Transmembrane helix</keyword>
<dbReference type="AlphaFoldDB" id="A0A263BPX7"/>
<reference evidence="3 4" key="2">
    <citation type="submission" date="2017-09" db="EMBL/GenBank/DDBJ databases">
        <title>Bacillus patelloidae sp. nov., isolated from the intestinal tract of a marine limpet.</title>
        <authorList>
            <person name="Liu R."/>
            <person name="Dong C."/>
            <person name="Shao Z."/>
        </authorList>
    </citation>
    <scope>NUCLEOTIDE SEQUENCE [LARGE SCALE GENOMIC DNA]</scope>
    <source>
        <strain evidence="3 4">SA5d-4</strain>
    </source>
</reference>
<dbReference type="PANTHER" id="PTHR34351">
    <property type="entry name" value="SLR1927 PROTEIN-RELATED"/>
    <property type="match status" value="1"/>
</dbReference>
<reference evidence="4" key="1">
    <citation type="submission" date="2017-08" db="EMBL/GenBank/DDBJ databases">
        <authorList>
            <person name="Huang Z."/>
        </authorList>
    </citation>
    <scope>NUCLEOTIDE SEQUENCE [LARGE SCALE GENOMIC DNA]</scope>
    <source>
        <strain evidence="4">SA5d-4</strain>
    </source>
</reference>
<keyword evidence="4" id="KW-1185">Reference proteome</keyword>
<organism evidence="3 4">
    <name type="scientific">Lottiidibacillus patelloidae</name>
    <dbReference type="NCBI Taxonomy" id="2670334"/>
    <lineage>
        <taxon>Bacteria</taxon>
        <taxon>Bacillati</taxon>
        <taxon>Bacillota</taxon>
        <taxon>Bacilli</taxon>
        <taxon>Bacillales</taxon>
        <taxon>Bacillaceae</taxon>
        <taxon>Lottiidibacillus</taxon>
    </lineage>
</organism>
<accession>A0A263BPX7</accession>
<dbReference type="Proteomes" id="UP000217083">
    <property type="component" value="Unassembled WGS sequence"/>
</dbReference>
<sequence length="410" mass="46974">MKQKVLAIISVITIFVTTFSYAMFQGGFVSWFLLYTILPFLAYQLVVIFLPLSHLKVTRELNKSKCTAGDKIEVTVHIKQPFPFPIFYLIVKDRLHPKLMRRVANRESSNHRMLFPRFKRHLSFTYEISKVPRGEYEFSEISVKFGDLFGFVERSHTFQTTTKLAVYPNDRGVEYPFRQEQVQKGNIHSRKKNHSQVTSVVGVREYVPGDRLSWVDWKASARTASLKTKEFEQTLKQEVVLLMDRTDNSEENKENLLFEKVVACTASLARSILHQGTGVSLLSIGSEKTDIPVYYGIEQKRRIDGHLLRVNADADRSLHNILGEVEKKWPPGITSVIVTSKLTENLATQINLIVSKKVKVDLYLVKMTRKLTEEENVLVRKLSDQRVRVEVVNGQHHHLASEGGEELGSA</sequence>
<evidence type="ECO:0000256" key="1">
    <source>
        <dbReference type="SAM" id="Phobius"/>
    </source>
</evidence>
<keyword evidence="1" id="KW-0812">Transmembrane</keyword>
<gene>
    <name evidence="3" type="ORF">CIB95_15255</name>
</gene>
<dbReference type="InterPro" id="IPR002881">
    <property type="entry name" value="DUF58"/>
</dbReference>
<feature type="domain" description="DUF58" evidence="2">
    <location>
        <begin position="203"/>
        <end position="357"/>
    </location>
</feature>
<dbReference type="EMBL" id="NPIA01000012">
    <property type="protein sequence ID" value="OZM55793.1"/>
    <property type="molecule type" value="Genomic_DNA"/>
</dbReference>
<dbReference type="PANTHER" id="PTHR34351:SF2">
    <property type="entry name" value="DUF58 DOMAIN-CONTAINING PROTEIN"/>
    <property type="match status" value="1"/>
</dbReference>
<evidence type="ECO:0000259" key="2">
    <source>
        <dbReference type="Pfam" id="PF01882"/>
    </source>
</evidence>
<protein>
    <recommendedName>
        <fullName evidence="2">DUF58 domain-containing protein</fullName>
    </recommendedName>
</protein>
<keyword evidence="1" id="KW-0472">Membrane</keyword>
<dbReference type="RefSeq" id="WP_094926592.1">
    <property type="nucleotide sequence ID" value="NZ_NPIA01000012.1"/>
</dbReference>
<dbReference type="Pfam" id="PF01882">
    <property type="entry name" value="DUF58"/>
    <property type="match status" value="1"/>
</dbReference>
<feature type="transmembrane region" description="Helical" evidence="1">
    <location>
        <begin position="5"/>
        <end position="24"/>
    </location>
</feature>
<proteinExistence type="predicted"/>
<evidence type="ECO:0000313" key="3">
    <source>
        <dbReference type="EMBL" id="OZM55793.1"/>
    </source>
</evidence>
<feature type="transmembrane region" description="Helical" evidence="1">
    <location>
        <begin position="30"/>
        <end position="52"/>
    </location>
</feature>